<dbReference type="EMBL" id="PCSZ01000015">
    <property type="protein sequence ID" value="PIP60920.1"/>
    <property type="molecule type" value="Genomic_DNA"/>
</dbReference>
<dbReference type="Proteomes" id="UP000231581">
    <property type="component" value="Unassembled WGS sequence"/>
</dbReference>
<organism evidence="1 2">
    <name type="scientific">Candidatus Uhrbacteria bacterium CG22_combo_CG10-13_8_21_14_all_47_17</name>
    <dbReference type="NCBI Taxonomy" id="1975041"/>
    <lineage>
        <taxon>Bacteria</taxon>
        <taxon>Candidatus Uhriibacteriota</taxon>
    </lineage>
</organism>
<evidence type="ECO:0008006" key="3">
    <source>
        <dbReference type="Google" id="ProtNLM"/>
    </source>
</evidence>
<proteinExistence type="predicted"/>
<dbReference type="Gene3D" id="3.40.50.150">
    <property type="entry name" value="Vaccinia Virus protein VP39"/>
    <property type="match status" value="1"/>
</dbReference>
<accession>A0A2H0BV41</accession>
<dbReference type="AlphaFoldDB" id="A0A2H0BV41"/>
<gene>
    <name evidence="1" type="ORF">COX00_00615</name>
</gene>
<dbReference type="InterPro" id="IPR029063">
    <property type="entry name" value="SAM-dependent_MTases_sf"/>
</dbReference>
<protein>
    <recommendedName>
        <fullName evidence="3">Methyltransferase type 11 domain-containing protein</fullName>
    </recommendedName>
</protein>
<sequence>MANNLYLSSNRDGLVAEAVRLTKPGGHILLIEWLACETVIGPPEHKRLAPDQAKDILLCPDLTLVDEFQPGDCHYALVYKRSDVREPIVESMNPAEF</sequence>
<name>A0A2H0BV41_9BACT</name>
<comment type="caution">
    <text evidence="1">The sequence shown here is derived from an EMBL/GenBank/DDBJ whole genome shotgun (WGS) entry which is preliminary data.</text>
</comment>
<evidence type="ECO:0000313" key="1">
    <source>
        <dbReference type="EMBL" id="PIP60920.1"/>
    </source>
</evidence>
<reference evidence="1 2" key="1">
    <citation type="submission" date="2017-09" db="EMBL/GenBank/DDBJ databases">
        <title>Depth-based differentiation of microbial function through sediment-hosted aquifers and enrichment of novel symbionts in the deep terrestrial subsurface.</title>
        <authorList>
            <person name="Probst A.J."/>
            <person name="Ladd B."/>
            <person name="Jarett J.K."/>
            <person name="Geller-Mcgrath D.E."/>
            <person name="Sieber C.M."/>
            <person name="Emerson J.B."/>
            <person name="Anantharaman K."/>
            <person name="Thomas B.C."/>
            <person name="Malmstrom R."/>
            <person name="Stieglmeier M."/>
            <person name="Klingl A."/>
            <person name="Woyke T."/>
            <person name="Ryan C.M."/>
            <person name="Banfield J.F."/>
        </authorList>
    </citation>
    <scope>NUCLEOTIDE SEQUENCE [LARGE SCALE GENOMIC DNA]</scope>
    <source>
        <strain evidence="1">CG22_combo_CG10-13_8_21_14_all_47_17</strain>
    </source>
</reference>
<dbReference type="SUPFAM" id="SSF53335">
    <property type="entry name" value="S-adenosyl-L-methionine-dependent methyltransferases"/>
    <property type="match status" value="1"/>
</dbReference>
<evidence type="ECO:0000313" key="2">
    <source>
        <dbReference type="Proteomes" id="UP000231581"/>
    </source>
</evidence>